<sequence>MPLTPDMPPGGAVPPGSPPARRPLPAVAFDLARVPEVPLDGLLRRAAAAAPDRVAVRTPAGTTTYAELDGLADSCARALTGAAGRSATVVGLAASLDPSFAVVYYGAIRAGHVVALVNPHLRGDALAHVLSAAGVTVAVAPPEVAERIAQVRGRLPNLRDVLSPDAFATGSAASGRGAPGRGTSGGRALGGRATSDGRAADGRPPDEHGPVLRPDAVACVQFTSGTTGEPKAVQLTHRNLVVNAAQIAAVHGLDGDAVTLNHLPLYHPMHLNAAVYAGATQVLSPSPDPAAAIEAANRHGATHFYSLPVRLAHLAADPRLPGLRLDTVSAVFSGGSALLPAQARTLGAHFGIPVLQGYGLAETSPLTHGEPPARPGPGSVGPVVPGTDCRVVDVETRAPLPAGHNGEVQVRGPQLMRGYLGESAPAVDADGWFSTGDIGHQDEEAYLYLVDRIKDVFKYENWLVSPTEIEQVLITHPAVRDCAVVDHPEPFSGAVAHAFVVLDEAAGPPDPAELTAHVNDQVPYYQHIKYLDVVDRVPRSPNGKILRRALRARVADTDPAGRVHAGAADPPHPDPTGDNS</sequence>
<dbReference type="EMBL" id="AP035768">
    <property type="protein sequence ID" value="BFO18368.1"/>
    <property type="molecule type" value="Genomic_DNA"/>
</dbReference>
<dbReference type="InterPro" id="IPR000873">
    <property type="entry name" value="AMP-dep_synth/lig_dom"/>
</dbReference>
<feature type="domain" description="AMP-binding enzyme C-terminal" evidence="3">
    <location>
        <begin position="468"/>
        <end position="544"/>
    </location>
</feature>
<organism evidence="4">
    <name type="scientific">Streptomyces haneummycinicus</name>
    <dbReference type="NCBI Taxonomy" id="3074435"/>
    <lineage>
        <taxon>Bacteria</taxon>
        <taxon>Bacillati</taxon>
        <taxon>Actinomycetota</taxon>
        <taxon>Actinomycetes</taxon>
        <taxon>Kitasatosporales</taxon>
        <taxon>Streptomycetaceae</taxon>
        <taxon>Streptomyces</taxon>
    </lineage>
</organism>
<dbReference type="InterPro" id="IPR042099">
    <property type="entry name" value="ANL_N_sf"/>
</dbReference>
<dbReference type="InterPro" id="IPR020845">
    <property type="entry name" value="AMP-binding_CS"/>
</dbReference>
<proteinExistence type="predicted"/>
<feature type="compositionally biased region" description="Basic and acidic residues" evidence="1">
    <location>
        <begin position="198"/>
        <end position="210"/>
    </location>
</feature>
<accession>A0AAT9HMK8</accession>
<dbReference type="AlphaFoldDB" id="A0AAT9HMK8"/>
<feature type="region of interest" description="Disordered" evidence="1">
    <location>
        <begin position="1"/>
        <end position="20"/>
    </location>
</feature>
<evidence type="ECO:0000313" key="4">
    <source>
        <dbReference type="EMBL" id="BFO18368.1"/>
    </source>
</evidence>
<gene>
    <name evidence="4" type="ORF">SHKM778_47560</name>
</gene>
<evidence type="ECO:0000259" key="2">
    <source>
        <dbReference type="Pfam" id="PF00501"/>
    </source>
</evidence>
<dbReference type="SUPFAM" id="SSF56801">
    <property type="entry name" value="Acetyl-CoA synthetase-like"/>
    <property type="match status" value="1"/>
</dbReference>
<dbReference type="Gene3D" id="3.30.300.30">
    <property type="match status" value="1"/>
</dbReference>
<feature type="compositionally biased region" description="Gly residues" evidence="1">
    <location>
        <begin position="177"/>
        <end position="189"/>
    </location>
</feature>
<dbReference type="PANTHER" id="PTHR43767:SF12">
    <property type="entry name" value="AMP-DEPENDENT SYNTHETASE AND LIGASE"/>
    <property type="match status" value="1"/>
</dbReference>
<reference evidence="4" key="2">
    <citation type="submission" date="2024-07" db="EMBL/GenBank/DDBJ databases">
        <title>Streptomyces haneummycinica sp. nov., a new antibiotic-producing actinobacterium isolated from marine sediment.</title>
        <authorList>
            <person name="Uemura M."/>
            <person name="Hamada M."/>
            <person name="Hirano S."/>
            <person name="Kobayashi K."/>
            <person name="Ohshiro T."/>
            <person name="Kobayashi T."/>
            <person name="Terahara T."/>
        </authorList>
    </citation>
    <scope>NUCLEOTIDE SEQUENCE</scope>
    <source>
        <strain evidence="4">KM77-8</strain>
    </source>
</reference>
<evidence type="ECO:0000259" key="3">
    <source>
        <dbReference type="Pfam" id="PF13193"/>
    </source>
</evidence>
<dbReference type="Pfam" id="PF00501">
    <property type="entry name" value="AMP-binding"/>
    <property type="match status" value="1"/>
</dbReference>
<dbReference type="Pfam" id="PF13193">
    <property type="entry name" value="AMP-binding_C"/>
    <property type="match status" value="1"/>
</dbReference>
<dbReference type="PANTHER" id="PTHR43767">
    <property type="entry name" value="LONG-CHAIN-FATTY-ACID--COA LIGASE"/>
    <property type="match status" value="1"/>
</dbReference>
<dbReference type="GO" id="GO:0016877">
    <property type="term" value="F:ligase activity, forming carbon-sulfur bonds"/>
    <property type="evidence" value="ECO:0007669"/>
    <property type="project" value="UniProtKB-ARBA"/>
</dbReference>
<feature type="region of interest" description="Disordered" evidence="1">
    <location>
        <begin position="556"/>
        <end position="580"/>
    </location>
</feature>
<dbReference type="InterPro" id="IPR025110">
    <property type="entry name" value="AMP-bd_C"/>
</dbReference>
<protein>
    <submittedName>
        <fullName evidence="4">4-coumarate--CoA ligase family protein</fullName>
    </submittedName>
</protein>
<feature type="region of interest" description="Disordered" evidence="1">
    <location>
        <begin position="169"/>
        <end position="213"/>
    </location>
</feature>
<reference evidence="4" key="1">
    <citation type="submission" date="2024-06" db="EMBL/GenBank/DDBJ databases">
        <authorList>
            <consortium name="consrtm"/>
            <person name="Uemura M."/>
            <person name="Terahara T."/>
        </authorList>
    </citation>
    <scope>NUCLEOTIDE SEQUENCE</scope>
    <source>
        <strain evidence="4">KM77-8</strain>
    </source>
</reference>
<dbReference type="InterPro" id="IPR045851">
    <property type="entry name" value="AMP-bd_C_sf"/>
</dbReference>
<dbReference type="InterPro" id="IPR050237">
    <property type="entry name" value="ATP-dep_AMP-bd_enzyme"/>
</dbReference>
<feature type="domain" description="AMP-dependent synthetase/ligase" evidence="2">
    <location>
        <begin position="43"/>
        <end position="420"/>
    </location>
</feature>
<keyword evidence="4" id="KW-0436">Ligase</keyword>
<dbReference type="PROSITE" id="PS00455">
    <property type="entry name" value="AMP_BINDING"/>
    <property type="match status" value="1"/>
</dbReference>
<name>A0AAT9HMK8_9ACTN</name>
<evidence type="ECO:0000256" key="1">
    <source>
        <dbReference type="SAM" id="MobiDB-lite"/>
    </source>
</evidence>
<feature type="region of interest" description="Disordered" evidence="1">
    <location>
        <begin position="365"/>
        <end position="384"/>
    </location>
</feature>
<dbReference type="Gene3D" id="3.40.50.12780">
    <property type="entry name" value="N-terminal domain of ligase-like"/>
    <property type="match status" value="1"/>
</dbReference>